<gene>
    <name evidence="3" type="ORF">E6K72_08200</name>
</gene>
<proteinExistence type="predicted"/>
<dbReference type="InterPro" id="IPR005175">
    <property type="entry name" value="PPC_dom"/>
</dbReference>
<dbReference type="PROSITE" id="PS51742">
    <property type="entry name" value="PPC"/>
    <property type="match status" value="1"/>
</dbReference>
<feature type="compositionally biased region" description="Basic residues" evidence="1">
    <location>
        <begin position="191"/>
        <end position="210"/>
    </location>
</feature>
<organism evidence="3 4">
    <name type="scientific">Eiseniibacteriota bacterium</name>
    <dbReference type="NCBI Taxonomy" id="2212470"/>
    <lineage>
        <taxon>Bacteria</taxon>
        <taxon>Candidatus Eiseniibacteriota</taxon>
    </lineage>
</organism>
<feature type="compositionally biased region" description="Low complexity" evidence="1">
    <location>
        <begin position="110"/>
        <end position="126"/>
    </location>
</feature>
<feature type="domain" description="PPC" evidence="2">
    <location>
        <begin position="221"/>
        <end position="358"/>
    </location>
</feature>
<dbReference type="AlphaFoldDB" id="A0A538SQU5"/>
<dbReference type="SUPFAM" id="SSF117856">
    <property type="entry name" value="AF0104/ALDC/Ptd012-like"/>
    <property type="match status" value="1"/>
</dbReference>
<feature type="region of interest" description="Disordered" evidence="1">
    <location>
        <begin position="110"/>
        <end position="216"/>
    </location>
</feature>
<evidence type="ECO:0000313" key="3">
    <source>
        <dbReference type="EMBL" id="TMQ53736.1"/>
    </source>
</evidence>
<dbReference type="Proteomes" id="UP000317716">
    <property type="component" value="Unassembled WGS sequence"/>
</dbReference>
<dbReference type="Pfam" id="PF03479">
    <property type="entry name" value="PCC"/>
    <property type="match status" value="1"/>
</dbReference>
<dbReference type="CDD" id="cd11378">
    <property type="entry name" value="DUF296"/>
    <property type="match status" value="1"/>
</dbReference>
<dbReference type="GO" id="GO:0003677">
    <property type="term" value="F:DNA binding"/>
    <property type="evidence" value="ECO:0007669"/>
    <property type="project" value="UniProtKB-KW"/>
</dbReference>
<feature type="compositionally biased region" description="Basic and acidic residues" evidence="1">
    <location>
        <begin position="171"/>
        <end position="190"/>
    </location>
</feature>
<evidence type="ECO:0000313" key="4">
    <source>
        <dbReference type="Proteomes" id="UP000317716"/>
    </source>
</evidence>
<evidence type="ECO:0000259" key="2">
    <source>
        <dbReference type="PROSITE" id="PS51742"/>
    </source>
</evidence>
<dbReference type="EMBL" id="VBOS01000291">
    <property type="protein sequence ID" value="TMQ53736.1"/>
    <property type="molecule type" value="Genomic_DNA"/>
</dbReference>
<keyword evidence="3" id="KW-0238">DNA-binding</keyword>
<sequence>MRRAVPDADPVAGPLLSLVSRHARQVRPALARARRHMRSDLCRIPRRRRRARAGVADRGGGARWPPPRPRSARRRRRCASLSRFGRLRGVRAAGGRVRPGMRPALAARGGAAQAAPARGGRIPRVPVASPAGLRPAHARGASLLDRGGGRDPRRPHDARAGMGSLRRNPHARGDRAPGVARERRACEARRHGGRARSARAVRTPRNRRARGLAPGGAGVKFRRTRYGYVVRIDTGEEIIATLRDFARAEGVRSGQISGLGAVGETELGFFVRATGQYVTRSFSGEHEIGSLTGNFSDLDGEPFPHCHAVIAGEDFAAHTGHLFRGVVTVTCEVQVITDPDAMRRVRRPDLGFNPLEPA</sequence>
<protein>
    <submittedName>
        <fullName evidence="3">DNA-binding protein</fullName>
    </submittedName>
</protein>
<dbReference type="Gene3D" id="3.30.1330.80">
    <property type="entry name" value="Hypothetical protein, similar to alpha- acetolactate decarboxylase, domain 2"/>
    <property type="match status" value="1"/>
</dbReference>
<name>A0A538SQU5_UNCEI</name>
<reference evidence="3 4" key="1">
    <citation type="journal article" date="2019" name="Nat. Microbiol.">
        <title>Mediterranean grassland soil C-N compound turnover is dependent on rainfall and depth, and is mediated by genomically divergent microorganisms.</title>
        <authorList>
            <person name="Diamond S."/>
            <person name="Andeer P.F."/>
            <person name="Li Z."/>
            <person name="Crits-Christoph A."/>
            <person name="Burstein D."/>
            <person name="Anantharaman K."/>
            <person name="Lane K.R."/>
            <person name="Thomas B.C."/>
            <person name="Pan C."/>
            <person name="Northen T.R."/>
            <person name="Banfield J.F."/>
        </authorList>
    </citation>
    <scope>NUCLEOTIDE SEQUENCE [LARGE SCALE GENOMIC DNA]</scope>
    <source>
        <strain evidence="3">WS_2</strain>
    </source>
</reference>
<comment type="caution">
    <text evidence="3">The sequence shown here is derived from an EMBL/GenBank/DDBJ whole genome shotgun (WGS) entry which is preliminary data.</text>
</comment>
<evidence type="ECO:0000256" key="1">
    <source>
        <dbReference type="SAM" id="MobiDB-lite"/>
    </source>
</evidence>
<accession>A0A538SQU5</accession>
<feature type="region of interest" description="Disordered" evidence="1">
    <location>
        <begin position="48"/>
        <end position="77"/>
    </location>
</feature>
<feature type="compositionally biased region" description="Basic and acidic residues" evidence="1">
    <location>
        <begin position="147"/>
        <end position="159"/>
    </location>
</feature>
<dbReference type="PANTHER" id="PTHR34988:SF1">
    <property type="entry name" value="DNA-BINDING PROTEIN"/>
    <property type="match status" value="1"/>
</dbReference>
<dbReference type="PANTHER" id="PTHR34988">
    <property type="entry name" value="PROTEIN, PUTATIVE-RELATED"/>
    <property type="match status" value="1"/>
</dbReference>